<organism evidence="1 2">
    <name type="scientific">Clytia hemisphaerica</name>
    <dbReference type="NCBI Taxonomy" id="252671"/>
    <lineage>
        <taxon>Eukaryota</taxon>
        <taxon>Metazoa</taxon>
        <taxon>Cnidaria</taxon>
        <taxon>Hydrozoa</taxon>
        <taxon>Hydroidolina</taxon>
        <taxon>Leptothecata</taxon>
        <taxon>Obeliida</taxon>
        <taxon>Clytiidae</taxon>
        <taxon>Clytia</taxon>
    </lineage>
</organism>
<dbReference type="EnsemblMetazoa" id="CLYHEMT014672.1">
    <property type="protein sequence ID" value="CLYHEMP014672.1"/>
    <property type="gene ID" value="CLYHEMG014672"/>
</dbReference>
<dbReference type="Proteomes" id="UP000594262">
    <property type="component" value="Unplaced"/>
</dbReference>
<reference evidence="1" key="1">
    <citation type="submission" date="2021-01" db="UniProtKB">
        <authorList>
            <consortium name="EnsemblMetazoa"/>
        </authorList>
    </citation>
    <scope>IDENTIFICATION</scope>
</reference>
<name>A0A7M5WY23_9CNID</name>
<accession>A0A7M5WY23</accession>
<evidence type="ECO:0000313" key="1">
    <source>
        <dbReference type="EnsemblMetazoa" id="CLYHEMP014672.1"/>
    </source>
</evidence>
<protein>
    <submittedName>
        <fullName evidence="1">Uncharacterized protein</fullName>
    </submittedName>
</protein>
<keyword evidence="2" id="KW-1185">Reference proteome</keyword>
<sequence>TSMTHLELEVDLLQFHNIDAANRKKYKELLKLGKDETPALGQKMKYVYVTSKEKEEGESLKNLTITELKQSIEQCLTNLNNPLKTAKYEEIKNTLKKPELIATLEELLGIHQPPN</sequence>
<dbReference type="AlphaFoldDB" id="A0A7M5WY23"/>
<proteinExistence type="predicted"/>
<evidence type="ECO:0000313" key="2">
    <source>
        <dbReference type="Proteomes" id="UP000594262"/>
    </source>
</evidence>